<dbReference type="InterPro" id="IPR011009">
    <property type="entry name" value="Kinase-like_dom_sf"/>
</dbReference>
<evidence type="ECO:0000313" key="9">
    <source>
        <dbReference type="Proteomes" id="UP000219612"/>
    </source>
</evidence>
<dbReference type="InterPro" id="IPR017441">
    <property type="entry name" value="Protein_kinase_ATP_BS"/>
</dbReference>
<dbReference type="SUPFAM" id="SSF56112">
    <property type="entry name" value="Protein kinase-like (PK-like)"/>
    <property type="match status" value="1"/>
</dbReference>
<sequence length="559" mass="59100">MPGEHTEALRPRDPARLGSYELVGRLGEGGMGTVYLATSPAGVLVAVKVVRADLAHDDEFRRRFRSEVARVRQVPPFCTAEVLDADPDAEHPYLVCEYVDGPTLAEVVEERGPLTAANLHSVAIGVATALTAIHGAGVIHRDLKPRNVLLAPGSPKVIDFGIARAMGAPSDNTAASQMVGTVAYMAPERFGDADVPITAAADVFSWGSVVAYAGIGKTPFGGDSPPATAGRILTSPPDLEGLSGPLRDLVAYTLEKDPKNRPTARELLDLLVAGPTRPAATKAALDDQPDLRVAAAKAQSVTGLMPKGYEEDSIITVPISAAGPVEEEPEAKRRWFMPVAVAFLVLAVIAGAMMVIFGREPAETSAEPPPPADQPMIIKDDLTTARYWLAKTEPDGHSACEFTGGSLVARVDSRRLYKCPGPQDQLPADISAEVGVRLLSEDSCAAIWFRFGANKGYLVRACANSVYVGTHKGTDVVVTRTMPLDRPLPIDGPATRLGLRVDDGTVTVTRDGETVGQAPLADPDIAGARLLLGVYPDRDAPVNGPFRVAFDHIAITSSP</sequence>
<gene>
    <name evidence="8" type="ORF">SAMN05421748_14921</name>
</gene>
<evidence type="ECO:0000256" key="1">
    <source>
        <dbReference type="ARBA" id="ARBA00022679"/>
    </source>
</evidence>
<dbReference type="InterPro" id="IPR008271">
    <property type="entry name" value="Ser/Thr_kinase_AS"/>
</dbReference>
<evidence type="ECO:0000256" key="6">
    <source>
        <dbReference type="SAM" id="Phobius"/>
    </source>
</evidence>
<dbReference type="Gene3D" id="3.30.200.20">
    <property type="entry name" value="Phosphorylase Kinase, domain 1"/>
    <property type="match status" value="1"/>
</dbReference>
<dbReference type="RefSeq" id="WP_097329066.1">
    <property type="nucleotide sequence ID" value="NZ_OBDY01000049.1"/>
</dbReference>
<dbReference type="AlphaFoldDB" id="A0A285KMK7"/>
<feature type="transmembrane region" description="Helical" evidence="6">
    <location>
        <begin position="335"/>
        <end position="357"/>
    </location>
</feature>
<accession>A0A285KMK7</accession>
<dbReference type="GO" id="GO:0005524">
    <property type="term" value="F:ATP binding"/>
    <property type="evidence" value="ECO:0007669"/>
    <property type="project" value="UniProtKB-UniRule"/>
</dbReference>
<reference evidence="8 9" key="1">
    <citation type="submission" date="2017-09" db="EMBL/GenBank/DDBJ databases">
        <authorList>
            <person name="Ehlers B."/>
            <person name="Leendertz F.H."/>
        </authorList>
    </citation>
    <scope>NUCLEOTIDE SEQUENCE [LARGE SCALE GENOMIC DNA]</scope>
    <source>
        <strain evidence="8 9">CGMCC 4.6857</strain>
    </source>
</reference>
<proteinExistence type="predicted"/>
<dbReference type="Proteomes" id="UP000219612">
    <property type="component" value="Unassembled WGS sequence"/>
</dbReference>
<feature type="domain" description="Protein kinase" evidence="7">
    <location>
        <begin position="20"/>
        <end position="280"/>
    </location>
</feature>
<dbReference type="PROSITE" id="PS50011">
    <property type="entry name" value="PROTEIN_KINASE_DOM"/>
    <property type="match status" value="1"/>
</dbReference>
<evidence type="ECO:0000313" key="8">
    <source>
        <dbReference type="EMBL" id="SNY73872.1"/>
    </source>
</evidence>
<evidence type="ECO:0000259" key="7">
    <source>
        <dbReference type="PROSITE" id="PS50011"/>
    </source>
</evidence>
<evidence type="ECO:0000256" key="5">
    <source>
        <dbReference type="PROSITE-ProRule" id="PRU10141"/>
    </source>
</evidence>
<keyword evidence="6" id="KW-0472">Membrane</keyword>
<dbReference type="OrthoDB" id="4326323at2"/>
<keyword evidence="8" id="KW-0723">Serine/threonine-protein kinase</keyword>
<dbReference type="GO" id="GO:0004674">
    <property type="term" value="F:protein serine/threonine kinase activity"/>
    <property type="evidence" value="ECO:0007669"/>
    <property type="project" value="UniProtKB-KW"/>
</dbReference>
<keyword evidence="4 5" id="KW-0067">ATP-binding</keyword>
<keyword evidence="2 5" id="KW-0547">Nucleotide-binding</keyword>
<dbReference type="Pfam" id="PF00069">
    <property type="entry name" value="Pkinase"/>
    <property type="match status" value="1"/>
</dbReference>
<dbReference type="PROSITE" id="PS00107">
    <property type="entry name" value="PROTEIN_KINASE_ATP"/>
    <property type="match status" value="1"/>
</dbReference>
<dbReference type="Gene3D" id="1.10.510.10">
    <property type="entry name" value="Transferase(Phosphotransferase) domain 1"/>
    <property type="match status" value="1"/>
</dbReference>
<feature type="binding site" evidence="5">
    <location>
        <position position="48"/>
    </location>
    <ligand>
        <name>ATP</name>
        <dbReference type="ChEBI" id="CHEBI:30616"/>
    </ligand>
</feature>
<keyword evidence="3 8" id="KW-0418">Kinase</keyword>
<keyword evidence="6" id="KW-1133">Transmembrane helix</keyword>
<keyword evidence="1" id="KW-0808">Transferase</keyword>
<protein>
    <submittedName>
        <fullName evidence="8">Serine/threonine protein kinase</fullName>
    </submittedName>
</protein>
<evidence type="ECO:0000256" key="3">
    <source>
        <dbReference type="ARBA" id="ARBA00022777"/>
    </source>
</evidence>
<evidence type="ECO:0000256" key="2">
    <source>
        <dbReference type="ARBA" id="ARBA00022741"/>
    </source>
</evidence>
<dbReference type="CDD" id="cd14014">
    <property type="entry name" value="STKc_PknB_like"/>
    <property type="match status" value="1"/>
</dbReference>
<keyword evidence="6" id="KW-0812">Transmembrane</keyword>
<name>A0A285KMK7_9ACTN</name>
<evidence type="ECO:0000256" key="4">
    <source>
        <dbReference type="ARBA" id="ARBA00022840"/>
    </source>
</evidence>
<dbReference type="PROSITE" id="PS00108">
    <property type="entry name" value="PROTEIN_KINASE_ST"/>
    <property type="match status" value="1"/>
</dbReference>
<dbReference type="PANTHER" id="PTHR43289">
    <property type="entry name" value="MITOGEN-ACTIVATED PROTEIN KINASE KINASE KINASE 20-RELATED"/>
    <property type="match status" value="1"/>
</dbReference>
<dbReference type="PANTHER" id="PTHR43289:SF34">
    <property type="entry name" value="SERINE_THREONINE-PROTEIN KINASE YBDM-RELATED"/>
    <property type="match status" value="1"/>
</dbReference>
<dbReference type="InterPro" id="IPR000719">
    <property type="entry name" value="Prot_kinase_dom"/>
</dbReference>
<dbReference type="SMART" id="SM00220">
    <property type="entry name" value="S_TKc"/>
    <property type="match status" value="1"/>
</dbReference>
<organism evidence="8 9">
    <name type="scientific">Paractinoplanes atraurantiacus</name>
    <dbReference type="NCBI Taxonomy" id="1036182"/>
    <lineage>
        <taxon>Bacteria</taxon>
        <taxon>Bacillati</taxon>
        <taxon>Actinomycetota</taxon>
        <taxon>Actinomycetes</taxon>
        <taxon>Micromonosporales</taxon>
        <taxon>Micromonosporaceae</taxon>
        <taxon>Paractinoplanes</taxon>
    </lineage>
</organism>
<dbReference type="EMBL" id="OBDY01000049">
    <property type="protein sequence ID" value="SNY73872.1"/>
    <property type="molecule type" value="Genomic_DNA"/>
</dbReference>
<keyword evidence="9" id="KW-1185">Reference proteome</keyword>